<dbReference type="CDD" id="cd00081">
    <property type="entry name" value="Hint"/>
    <property type="match status" value="1"/>
</dbReference>
<feature type="domain" description="SF4 helicase" evidence="15">
    <location>
        <begin position="608"/>
        <end position="668"/>
    </location>
</feature>
<dbReference type="SUPFAM" id="SSF48024">
    <property type="entry name" value="N-terminal domain of DnaB helicase"/>
    <property type="match status" value="1"/>
</dbReference>
<dbReference type="Gene3D" id="3.40.50.300">
    <property type="entry name" value="P-loop containing nucleotide triphosphate hydrolases"/>
    <property type="match status" value="2"/>
</dbReference>
<dbReference type="PANTHER" id="PTHR30153">
    <property type="entry name" value="REPLICATIVE DNA HELICASE DNAB"/>
    <property type="match status" value="1"/>
</dbReference>
<dbReference type="PROSITE" id="PS51199">
    <property type="entry name" value="SF4_HELICASE"/>
    <property type="match status" value="2"/>
</dbReference>
<keyword evidence="4" id="KW-0677">Repeat</keyword>
<evidence type="ECO:0000256" key="2">
    <source>
        <dbReference type="ARBA" id="ARBA00022515"/>
    </source>
</evidence>
<comment type="similarity">
    <text evidence="1 14">Belongs to the helicase family. DnaB subfamily.</text>
</comment>
<reference evidence="16 17" key="1">
    <citation type="submission" date="2015-01" db="EMBL/GenBank/DDBJ databases">
        <title>Draft genome of the acidophilic iron oxidizer Acidithrix ferrooxidans strain Py-F3.</title>
        <authorList>
            <person name="Poehlein A."/>
            <person name="Eisen S."/>
            <person name="Schloemann M."/>
            <person name="Johnson B.D."/>
            <person name="Daniel R."/>
            <person name="Muehling M."/>
        </authorList>
    </citation>
    <scope>NUCLEOTIDE SEQUENCE [LARGE SCALE GENOMIC DNA]</scope>
    <source>
        <strain evidence="16 17">Py-F3</strain>
    </source>
</reference>
<dbReference type="InterPro" id="IPR030934">
    <property type="entry name" value="Intein_C"/>
</dbReference>
<protein>
    <recommendedName>
        <fullName evidence="13 14">Replicative DNA helicase</fullName>
        <ecNumber evidence="13 14">5.6.2.3</ecNumber>
    </recommendedName>
</protein>
<evidence type="ECO:0000256" key="7">
    <source>
        <dbReference type="ARBA" id="ARBA00022806"/>
    </source>
</evidence>
<evidence type="ECO:0000256" key="3">
    <source>
        <dbReference type="ARBA" id="ARBA00022705"/>
    </source>
</evidence>
<keyword evidence="8 14" id="KW-0067">ATP-binding</keyword>
<keyword evidence="17" id="KW-1185">Reference proteome</keyword>
<dbReference type="PROSITE" id="PS50818">
    <property type="entry name" value="INTEIN_C_TER"/>
    <property type="match status" value="1"/>
</dbReference>
<feature type="domain" description="SF4 helicase" evidence="15">
    <location>
        <begin position="189"/>
        <end position="394"/>
    </location>
</feature>
<sequence length="671" mass="73199">MARAPRRDLKSVDGGLERAIPHNLEAEESLLGAMLLSRDAIADALEFCQASDFYKPSHVAIFEALASLHSRGESSDPISVADELRRQDKLETVGGTASLLELQAKTPTIASAARYARIVEEYSLLRKLIRVATEISELSYSVPENVGAVIDMAETLIFEVSQRKSAETLVSIKDVLLKTLDELQAQYEHPDSITGVATGFHELDEILSGLQRSALIIVGARPAMGKTSFALGIATQVATRANLPVLIFSLEMSHIELTQRILAAEARVDSRKMRTGNLSEEDWSRISRSLGHLGEAPIYIDDNASVTVLDIRAKARRLKAATGGLGLVVVDYLQLMSGGFRSESRQVEVSEISRGLKLLARELEVPVLALSQLSRGLEMRQDKRPALADLRESGCIAGSSKVCLANGETISIGALERLWGLGETKVLSMNSNGDLVSSPISDVRFSGFKETTRLELLSGRYIDATLNHRFFTRRGWKMLWQLNDQDEVAVYPTTRQSTQARGRQGDHQGDMTRTVYSYVADDSQGGPTSRGGLAVLLRSGGDCNIESLSSDLSEDIEASVESNPLFLGDDLSFEPVVAARSMGLSSTYDIVVPATSNFIANEIVVHNSLEQDADVVMFIYRDEVYNAESQDKGIAEIIVTKHRSGPTGVARLSFLESYTKFANMARGPGNQ</sequence>
<dbReference type="GO" id="GO:0016539">
    <property type="term" value="P:intein-mediated protein splicing"/>
    <property type="evidence" value="ECO:0007669"/>
    <property type="project" value="InterPro"/>
</dbReference>
<dbReference type="InterPro" id="IPR006141">
    <property type="entry name" value="Intein_N"/>
</dbReference>
<dbReference type="InterPro" id="IPR027417">
    <property type="entry name" value="P-loop_NTPase"/>
</dbReference>
<evidence type="ECO:0000313" key="16">
    <source>
        <dbReference type="EMBL" id="KJF16731.1"/>
    </source>
</evidence>
<name>A0A0D8HI26_9ACTN</name>
<dbReference type="GO" id="GO:0043139">
    <property type="term" value="F:5'-3' DNA helicase activity"/>
    <property type="evidence" value="ECO:0007669"/>
    <property type="project" value="UniProtKB-EC"/>
</dbReference>
<dbReference type="Pfam" id="PF03796">
    <property type="entry name" value="DnaB_C"/>
    <property type="match status" value="1"/>
</dbReference>
<dbReference type="GO" id="GO:1990077">
    <property type="term" value="C:primosome complex"/>
    <property type="evidence" value="ECO:0007669"/>
    <property type="project" value="UniProtKB-UniRule"/>
</dbReference>
<evidence type="ECO:0000256" key="8">
    <source>
        <dbReference type="ARBA" id="ARBA00022840"/>
    </source>
</evidence>
<accession>A0A0D8HI26</accession>
<dbReference type="GO" id="GO:0005829">
    <property type="term" value="C:cytosol"/>
    <property type="evidence" value="ECO:0007669"/>
    <property type="project" value="TreeGrafter"/>
</dbReference>
<keyword evidence="2 14" id="KW-0639">Primosome</keyword>
<dbReference type="RefSeq" id="WP_152626050.1">
    <property type="nucleotide sequence ID" value="NZ_JXYS01000075.1"/>
</dbReference>
<dbReference type="Proteomes" id="UP000032360">
    <property type="component" value="Unassembled WGS sequence"/>
</dbReference>
<evidence type="ECO:0000256" key="12">
    <source>
        <dbReference type="ARBA" id="ARBA00048954"/>
    </source>
</evidence>
<dbReference type="PATRIC" id="fig|1280514.3.peg.3164"/>
<dbReference type="AlphaFoldDB" id="A0A0D8HI26"/>
<dbReference type="NCBIfam" id="TIGR00665">
    <property type="entry name" value="DnaB"/>
    <property type="match status" value="1"/>
</dbReference>
<dbReference type="Gene3D" id="1.10.860.10">
    <property type="entry name" value="DNAb Helicase, Chain A"/>
    <property type="match status" value="1"/>
</dbReference>
<keyword evidence="10" id="KW-0413">Isomerase</keyword>
<evidence type="ECO:0000313" key="17">
    <source>
        <dbReference type="Proteomes" id="UP000032360"/>
    </source>
</evidence>
<evidence type="ECO:0000256" key="6">
    <source>
        <dbReference type="ARBA" id="ARBA00022801"/>
    </source>
</evidence>
<dbReference type="EC" id="5.6.2.3" evidence="13 14"/>
<keyword evidence="3 14" id="KW-0235">DNA replication</keyword>
<dbReference type="InterPro" id="IPR036844">
    <property type="entry name" value="Hint_dom_sf"/>
</dbReference>
<dbReference type="Pfam" id="PF14890">
    <property type="entry name" value="Intein_splicing"/>
    <property type="match status" value="1"/>
</dbReference>
<dbReference type="STRING" id="1280514.AXFE_23960"/>
<evidence type="ECO:0000256" key="13">
    <source>
        <dbReference type="NCBIfam" id="TIGR00665"/>
    </source>
</evidence>
<dbReference type="InterPro" id="IPR007694">
    <property type="entry name" value="DNA_helicase_DnaB-like_C"/>
</dbReference>
<proteinExistence type="inferred from homology"/>
<evidence type="ECO:0000256" key="5">
    <source>
        <dbReference type="ARBA" id="ARBA00022741"/>
    </source>
</evidence>
<dbReference type="SMART" id="SM00306">
    <property type="entry name" value="HintN"/>
    <property type="match status" value="1"/>
</dbReference>
<dbReference type="InterPro" id="IPR003586">
    <property type="entry name" value="Hint_dom_C"/>
</dbReference>
<dbReference type="InterPro" id="IPR036185">
    <property type="entry name" value="DNA_heli_DnaB-like_N_sf"/>
</dbReference>
<comment type="caution">
    <text evidence="16">The sequence shown here is derived from an EMBL/GenBank/DDBJ whole genome shotgun (WGS) entry which is preliminary data.</text>
</comment>
<dbReference type="SMART" id="SM00305">
    <property type="entry name" value="HintC"/>
    <property type="match status" value="1"/>
</dbReference>
<evidence type="ECO:0000256" key="9">
    <source>
        <dbReference type="ARBA" id="ARBA00023125"/>
    </source>
</evidence>
<dbReference type="InterPro" id="IPR007693">
    <property type="entry name" value="DNA_helicase_DnaB-like_N"/>
</dbReference>
<dbReference type="InterPro" id="IPR007692">
    <property type="entry name" value="DNA_helicase_DnaB"/>
</dbReference>
<comment type="catalytic activity">
    <reaction evidence="12 14">
        <text>ATP + H2O = ADP + phosphate + H(+)</text>
        <dbReference type="Rhea" id="RHEA:13065"/>
        <dbReference type="ChEBI" id="CHEBI:15377"/>
        <dbReference type="ChEBI" id="CHEBI:15378"/>
        <dbReference type="ChEBI" id="CHEBI:30616"/>
        <dbReference type="ChEBI" id="CHEBI:43474"/>
        <dbReference type="ChEBI" id="CHEBI:456216"/>
        <dbReference type="EC" id="5.6.2.3"/>
    </reaction>
</comment>
<keyword evidence="6 14" id="KW-0378">Hydrolase</keyword>
<evidence type="ECO:0000256" key="4">
    <source>
        <dbReference type="ARBA" id="ARBA00022737"/>
    </source>
</evidence>
<dbReference type="EMBL" id="JXYS01000075">
    <property type="protein sequence ID" value="KJF16731.1"/>
    <property type="molecule type" value="Genomic_DNA"/>
</dbReference>
<dbReference type="NCBIfam" id="TIGR01445">
    <property type="entry name" value="intein_Nterm"/>
    <property type="match status" value="1"/>
</dbReference>
<evidence type="ECO:0000256" key="1">
    <source>
        <dbReference type="ARBA" id="ARBA00008428"/>
    </source>
</evidence>
<dbReference type="SUPFAM" id="SSF52540">
    <property type="entry name" value="P-loop containing nucleoside triphosphate hydrolases"/>
    <property type="match status" value="1"/>
</dbReference>
<dbReference type="Pfam" id="PF00772">
    <property type="entry name" value="DnaB"/>
    <property type="match status" value="1"/>
</dbReference>
<evidence type="ECO:0000256" key="11">
    <source>
        <dbReference type="ARBA" id="ARBA00044940"/>
    </source>
</evidence>
<dbReference type="GO" id="GO:0016887">
    <property type="term" value="F:ATP hydrolysis activity"/>
    <property type="evidence" value="ECO:0007669"/>
    <property type="project" value="RHEA"/>
</dbReference>
<keyword evidence="7 14" id="KW-0347">Helicase</keyword>
<dbReference type="OrthoDB" id="9773982at2"/>
<organism evidence="16 17">
    <name type="scientific">Acidithrix ferrooxidans</name>
    <dbReference type="NCBI Taxonomy" id="1280514"/>
    <lineage>
        <taxon>Bacteria</taxon>
        <taxon>Bacillati</taxon>
        <taxon>Actinomycetota</taxon>
        <taxon>Acidimicrobiia</taxon>
        <taxon>Acidimicrobiales</taxon>
        <taxon>Acidimicrobiaceae</taxon>
        <taxon>Acidithrix</taxon>
    </lineage>
</organism>
<dbReference type="InterPro" id="IPR016136">
    <property type="entry name" value="DNA_helicase_N/primase_C"/>
</dbReference>
<dbReference type="GO" id="GO:0006269">
    <property type="term" value="P:DNA replication, synthesis of primer"/>
    <property type="evidence" value="ECO:0007669"/>
    <property type="project" value="UniProtKB-UniRule"/>
</dbReference>
<comment type="function">
    <text evidence="11 14">The intein is an endonuclease.</text>
</comment>
<dbReference type="CDD" id="cd00984">
    <property type="entry name" value="DnaB_C"/>
    <property type="match status" value="1"/>
</dbReference>
<evidence type="ECO:0000256" key="14">
    <source>
        <dbReference type="RuleBase" id="RU362085"/>
    </source>
</evidence>
<dbReference type="FunFam" id="1.10.860.10:FF:000001">
    <property type="entry name" value="Replicative DNA helicase"/>
    <property type="match status" value="1"/>
</dbReference>
<dbReference type="InterPro" id="IPR003587">
    <property type="entry name" value="Hint_dom_N"/>
</dbReference>
<comment type="function">
    <text evidence="14">The main replicative DNA helicase, it participates in initiation and elongation during chromosome replication. Travels ahead of the DNA replisome, separating dsDNA into templates for DNA synthesis. A processive ATP-dependent 5'-3' DNA helicase it has DNA-dependent ATPase activity.</text>
</comment>
<dbReference type="NCBIfam" id="TIGR01443">
    <property type="entry name" value="intein_Cterm"/>
    <property type="match status" value="1"/>
</dbReference>
<dbReference type="GO" id="GO:0003677">
    <property type="term" value="F:DNA binding"/>
    <property type="evidence" value="ECO:0007669"/>
    <property type="project" value="UniProtKB-UniRule"/>
</dbReference>
<evidence type="ECO:0000256" key="10">
    <source>
        <dbReference type="ARBA" id="ARBA00023235"/>
    </source>
</evidence>
<evidence type="ECO:0000259" key="15">
    <source>
        <dbReference type="PROSITE" id="PS51199"/>
    </source>
</evidence>
<dbReference type="PROSITE" id="PS50817">
    <property type="entry name" value="INTEIN_N_TER"/>
    <property type="match status" value="1"/>
</dbReference>
<keyword evidence="9 14" id="KW-0238">DNA-binding</keyword>
<dbReference type="SUPFAM" id="SSF51294">
    <property type="entry name" value="Hedgehog/intein (Hint) domain"/>
    <property type="match status" value="1"/>
</dbReference>
<dbReference type="PANTHER" id="PTHR30153:SF2">
    <property type="entry name" value="REPLICATIVE DNA HELICASE"/>
    <property type="match status" value="1"/>
</dbReference>
<dbReference type="GO" id="GO:0005524">
    <property type="term" value="F:ATP binding"/>
    <property type="evidence" value="ECO:0007669"/>
    <property type="project" value="UniProtKB-UniRule"/>
</dbReference>
<gene>
    <name evidence="16" type="primary">dnaB</name>
    <name evidence="16" type="ORF">AXFE_23960</name>
</gene>
<keyword evidence="5 14" id="KW-0547">Nucleotide-binding</keyword>